<protein>
    <submittedName>
        <fullName evidence="1">Uncharacterized protein</fullName>
    </submittedName>
</protein>
<evidence type="ECO:0000313" key="1">
    <source>
        <dbReference type="EMBL" id="DAF98321.1"/>
    </source>
</evidence>
<dbReference type="EMBL" id="BK016144">
    <property type="protein sequence ID" value="DAF98321.1"/>
    <property type="molecule type" value="Genomic_DNA"/>
</dbReference>
<organism evidence="1">
    <name type="scientific">Siphoviridae sp. ctaDn21</name>
    <dbReference type="NCBI Taxonomy" id="2825563"/>
    <lineage>
        <taxon>Viruses</taxon>
        <taxon>Duplodnaviria</taxon>
        <taxon>Heunggongvirae</taxon>
        <taxon>Uroviricota</taxon>
        <taxon>Caudoviricetes</taxon>
    </lineage>
</organism>
<reference evidence="1" key="1">
    <citation type="journal article" date="2021" name="Proc. Natl. Acad. Sci. U.S.A.">
        <title>A Catalog of Tens of Thousands of Viruses from Human Metagenomes Reveals Hidden Associations with Chronic Diseases.</title>
        <authorList>
            <person name="Tisza M.J."/>
            <person name="Buck C.B."/>
        </authorList>
    </citation>
    <scope>NUCLEOTIDE SEQUENCE</scope>
    <source>
        <strain evidence="1">CtaDn21</strain>
    </source>
</reference>
<proteinExistence type="predicted"/>
<name>A0A8S5UV14_9CAUD</name>
<sequence>MVKVKDLKVGMNVVNAKGTEFKVTDRKGRKWVSLERLSDGRIWFYDNESLLVEKVEVVK</sequence>
<accession>A0A8S5UV14</accession>